<evidence type="ECO:0000313" key="2">
    <source>
        <dbReference type="Proteomes" id="UP000092993"/>
    </source>
</evidence>
<dbReference type="Gene3D" id="3.20.20.70">
    <property type="entry name" value="Aldolase class I"/>
    <property type="match status" value="1"/>
</dbReference>
<dbReference type="OrthoDB" id="276546at2759"/>
<comment type="caution">
    <text evidence="1">The sequence shown here is derived from an EMBL/GenBank/DDBJ whole genome shotgun (WGS) entry which is preliminary data.</text>
</comment>
<evidence type="ECO:0000313" key="1">
    <source>
        <dbReference type="EMBL" id="OBZ65267.1"/>
    </source>
</evidence>
<organism evidence="1 2">
    <name type="scientific">Grifola frondosa</name>
    <name type="common">Maitake</name>
    <name type="synonym">Polyporus frondosus</name>
    <dbReference type="NCBI Taxonomy" id="5627"/>
    <lineage>
        <taxon>Eukaryota</taxon>
        <taxon>Fungi</taxon>
        <taxon>Dikarya</taxon>
        <taxon>Basidiomycota</taxon>
        <taxon>Agaricomycotina</taxon>
        <taxon>Agaricomycetes</taxon>
        <taxon>Polyporales</taxon>
        <taxon>Grifolaceae</taxon>
        <taxon>Grifola</taxon>
    </lineage>
</organism>
<accession>A0A1C7LMU1</accession>
<protein>
    <submittedName>
        <fullName evidence="1">12-oxophytodienoate reductase 3</fullName>
    </submittedName>
</protein>
<reference evidence="1 2" key="1">
    <citation type="submission" date="2016-03" db="EMBL/GenBank/DDBJ databases">
        <title>Whole genome sequencing of Grifola frondosa 9006-11.</title>
        <authorList>
            <person name="Min B."/>
            <person name="Park H."/>
            <person name="Kim J.-G."/>
            <person name="Cho H."/>
            <person name="Oh Y.-L."/>
            <person name="Kong W.-S."/>
            <person name="Choi I.-G."/>
        </authorList>
    </citation>
    <scope>NUCLEOTIDE SEQUENCE [LARGE SCALE GENOMIC DNA]</scope>
    <source>
        <strain evidence="1 2">9006-11</strain>
    </source>
</reference>
<dbReference type="AlphaFoldDB" id="A0A1C7LMU1"/>
<keyword evidence="2" id="KW-1185">Reference proteome</keyword>
<gene>
    <name evidence="1" type="primary">OPR3</name>
    <name evidence="1" type="ORF">A0H81_14765</name>
</gene>
<dbReference type="STRING" id="5627.A0A1C7LMU1"/>
<dbReference type="EMBL" id="LUGG01000047">
    <property type="protein sequence ID" value="OBZ65267.1"/>
    <property type="molecule type" value="Genomic_DNA"/>
</dbReference>
<dbReference type="Proteomes" id="UP000092993">
    <property type="component" value="Unassembled WGS sequence"/>
</dbReference>
<name>A0A1C7LMU1_GRIFR</name>
<dbReference type="SUPFAM" id="SSF51395">
    <property type="entry name" value="FMN-linked oxidoreductases"/>
    <property type="match status" value="1"/>
</dbReference>
<sequence>MFTVVSSVGDVILAHRVVLAPLTRQRATTAHRPTVLGSLLISEENILVTTKAGVKPHILGIWNDAQIVAWKQITDDEELSFPPLFSFSRQSLDVDGIERSVSSLGSTE</sequence>
<dbReference type="InterPro" id="IPR013785">
    <property type="entry name" value="Aldolase_TIM"/>
</dbReference>
<proteinExistence type="predicted"/>